<name>A0A923RKT2_9BACI</name>
<evidence type="ECO:0000256" key="2">
    <source>
        <dbReference type="SAM" id="Phobius"/>
    </source>
</evidence>
<gene>
    <name evidence="3" type="ORF">H8S33_11880</name>
</gene>
<organism evidence="3 4">
    <name type="scientific">Ornithinibacillus hominis</name>
    <dbReference type="NCBI Taxonomy" id="2763055"/>
    <lineage>
        <taxon>Bacteria</taxon>
        <taxon>Bacillati</taxon>
        <taxon>Bacillota</taxon>
        <taxon>Bacilli</taxon>
        <taxon>Bacillales</taxon>
        <taxon>Bacillaceae</taxon>
        <taxon>Ornithinibacillus</taxon>
    </lineage>
</organism>
<dbReference type="Proteomes" id="UP000637359">
    <property type="component" value="Unassembled WGS sequence"/>
</dbReference>
<evidence type="ECO:0008006" key="5">
    <source>
        <dbReference type="Google" id="ProtNLM"/>
    </source>
</evidence>
<keyword evidence="2" id="KW-0812">Transmembrane</keyword>
<feature type="compositionally biased region" description="Polar residues" evidence="1">
    <location>
        <begin position="22"/>
        <end position="36"/>
    </location>
</feature>
<dbReference type="AlphaFoldDB" id="A0A923RKT2"/>
<feature type="compositionally biased region" description="Basic and acidic residues" evidence="1">
    <location>
        <begin position="1"/>
        <end position="21"/>
    </location>
</feature>
<proteinExistence type="predicted"/>
<sequence length="71" mass="7940">MIQGKETLEERNERIRQEEMKTSSTANLNDSLTRGSNGNLVDLISGLGWKGIGILLLVLCIGFIIYTVIFR</sequence>
<dbReference type="Pfam" id="PF19893">
    <property type="entry name" value="DUF6366"/>
    <property type="match status" value="1"/>
</dbReference>
<comment type="caution">
    <text evidence="3">The sequence shown here is derived from an EMBL/GenBank/DDBJ whole genome shotgun (WGS) entry which is preliminary data.</text>
</comment>
<reference evidence="3" key="1">
    <citation type="submission" date="2020-08" db="EMBL/GenBank/DDBJ databases">
        <title>Genome public.</title>
        <authorList>
            <person name="Liu C."/>
            <person name="Sun Q."/>
        </authorList>
    </citation>
    <scope>NUCLEOTIDE SEQUENCE</scope>
    <source>
        <strain evidence="3">BX22</strain>
    </source>
</reference>
<protein>
    <recommendedName>
        <fullName evidence="5">Phage capsid protein</fullName>
    </recommendedName>
</protein>
<feature type="region of interest" description="Disordered" evidence="1">
    <location>
        <begin position="1"/>
        <end position="36"/>
    </location>
</feature>
<evidence type="ECO:0000256" key="1">
    <source>
        <dbReference type="SAM" id="MobiDB-lite"/>
    </source>
</evidence>
<dbReference type="InterPro" id="IPR045946">
    <property type="entry name" value="DUF6366"/>
</dbReference>
<keyword evidence="2" id="KW-1133">Transmembrane helix</keyword>
<keyword evidence="4" id="KW-1185">Reference proteome</keyword>
<accession>A0A923RKT2</accession>
<dbReference type="EMBL" id="JACOOL010000008">
    <property type="protein sequence ID" value="MBC5637507.1"/>
    <property type="molecule type" value="Genomic_DNA"/>
</dbReference>
<evidence type="ECO:0000313" key="3">
    <source>
        <dbReference type="EMBL" id="MBC5637507.1"/>
    </source>
</evidence>
<feature type="transmembrane region" description="Helical" evidence="2">
    <location>
        <begin position="47"/>
        <end position="69"/>
    </location>
</feature>
<evidence type="ECO:0000313" key="4">
    <source>
        <dbReference type="Proteomes" id="UP000637359"/>
    </source>
</evidence>
<keyword evidence="2" id="KW-0472">Membrane</keyword>
<dbReference type="RefSeq" id="WP_186870219.1">
    <property type="nucleotide sequence ID" value="NZ_JACOOL010000008.1"/>
</dbReference>